<feature type="region of interest" description="Disordered" evidence="1">
    <location>
        <begin position="1"/>
        <end position="45"/>
    </location>
</feature>
<name>A0A0W0SSW6_9GAMM</name>
<feature type="region of interest" description="Disordered" evidence="1">
    <location>
        <begin position="89"/>
        <end position="132"/>
    </location>
</feature>
<dbReference type="OrthoDB" id="5622044at2"/>
<dbReference type="STRING" id="29422.Lbru_0847"/>
<dbReference type="NCBIfam" id="NF038218">
    <property type="entry name" value="IcmG_DotF_IVB"/>
    <property type="match status" value="1"/>
</dbReference>
<sequence>MVDDDKEEKNEYGDEYQFSDLDVISPDAAEEDAATQTPAAKKGEGSTNIRRNALVAVVIIVVVMLAYKFLGPLFTKKPQTSDVPPIAATTSQQITPQPQPQEQPVVTPTEPPPTAQTTTPVVQPPPSEDNSQINQRLSALEVSQQNLRSEMDAVNSQLATINTNLNALATKIAQLNQALTVIVARVEEQSKEMAIITLRTKPKTLKRIVVKAPPPPTYFIQAIIPGRAWLIAQNGSTITVREGTQIAGYGVVKMVDSRQGRVVTSSGRVIRFSQQDS</sequence>
<evidence type="ECO:0000256" key="1">
    <source>
        <dbReference type="SAM" id="MobiDB-lite"/>
    </source>
</evidence>
<accession>A0A0W0SSW6</accession>
<dbReference type="RefSeq" id="WP_058440945.1">
    <property type="nucleotide sequence ID" value="NZ_CAAAHU010000010.1"/>
</dbReference>
<keyword evidence="2" id="KW-1133">Transmembrane helix</keyword>
<feature type="compositionally biased region" description="Low complexity" evidence="1">
    <location>
        <begin position="89"/>
        <end position="108"/>
    </location>
</feature>
<dbReference type="Proteomes" id="UP000054742">
    <property type="component" value="Unassembled WGS sequence"/>
</dbReference>
<feature type="transmembrane region" description="Helical" evidence="2">
    <location>
        <begin position="52"/>
        <end position="70"/>
    </location>
</feature>
<evidence type="ECO:0000256" key="2">
    <source>
        <dbReference type="SAM" id="Phobius"/>
    </source>
</evidence>
<dbReference type="EMBL" id="LNXV01000005">
    <property type="protein sequence ID" value="KTC86353.1"/>
    <property type="molecule type" value="Genomic_DNA"/>
</dbReference>
<keyword evidence="2" id="KW-0472">Membrane</keyword>
<organism evidence="3 4">
    <name type="scientific">Legionella brunensis</name>
    <dbReference type="NCBI Taxonomy" id="29422"/>
    <lineage>
        <taxon>Bacteria</taxon>
        <taxon>Pseudomonadati</taxon>
        <taxon>Pseudomonadota</taxon>
        <taxon>Gammaproteobacteria</taxon>
        <taxon>Legionellales</taxon>
        <taxon>Legionellaceae</taxon>
        <taxon>Legionella</taxon>
    </lineage>
</organism>
<comment type="caution">
    <text evidence="3">The sequence shown here is derived from an EMBL/GenBank/DDBJ whole genome shotgun (WGS) entry which is preliminary data.</text>
</comment>
<dbReference type="PATRIC" id="fig|29422.6.peg.888"/>
<proteinExistence type="predicted"/>
<keyword evidence="2" id="KW-0812">Transmembrane</keyword>
<protein>
    <submittedName>
        <fullName evidence="3">Component of the Dot/Icm secretion system</fullName>
    </submittedName>
</protein>
<dbReference type="AlphaFoldDB" id="A0A0W0SSW6"/>
<gene>
    <name evidence="3" type="primary">dotF</name>
    <name evidence="3" type="ORF">Lbru_0847</name>
</gene>
<evidence type="ECO:0000313" key="3">
    <source>
        <dbReference type="EMBL" id="KTC86353.1"/>
    </source>
</evidence>
<keyword evidence="4" id="KW-1185">Reference proteome</keyword>
<evidence type="ECO:0000313" key="4">
    <source>
        <dbReference type="Proteomes" id="UP000054742"/>
    </source>
</evidence>
<reference evidence="3 4" key="1">
    <citation type="submission" date="2015-11" db="EMBL/GenBank/DDBJ databases">
        <title>Genomic analysis of 38 Legionella species identifies large and diverse effector repertoires.</title>
        <authorList>
            <person name="Burstein D."/>
            <person name="Amaro F."/>
            <person name="Zusman T."/>
            <person name="Lifshitz Z."/>
            <person name="Cohen O."/>
            <person name="Gilbert J.A."/>
            <person name="Pupko T."/>
            <person name="Shuman H.A."/>
            <person name="Segal G."/>
        </authorList>
    </citation>
    <scope>NUCLEOTIDE SEQUENCE [LARGE SCALE GENOMIC DNA]</scope>
    <source>
        <strain evidence="3 4">ATCC 43878</strain>
    </source>
</reference>